<dbReference type="SUPFAM" id="SSF103473">
    <property type="entry name" value="MFS general substrate transporter"/>
    <property type="match status" value="1"/>
</dbReference>
<keyword evidence="3 5" id="KW-0472">Membrane</keyword>
<dbReference type="InterPro" id="IPR011701">
    <property type="entry name" value="MFS"/>
</dbReference>
<feature type="transmembrane region" description="Helical" evidence="5">
    <location>
        <begin position="63"/>
        <end position="81"/>
    </location>
</feature>
<sequence length="432" mass="44648">MTMHALTTGAKTKPEQHASRTPSARSLRGLDALSFLMADVRDGVGPFLAVFLKGTQHWSSADIGLVVGASGLAGAIAQIPAGMLVDAVRAKRAMIAISAGVIGLGCMLIAWSPTWSVIFCTQLALALVSAVVGPCLASLSLGIVGHRRLPARVSRNEVFNHAGNFSGAILAATVTHYAGTLWLFYIVCAFSVASAFAAALIRPADVDYEIARGGEMLHSESGAGKPQPILDVFKRRDLLALLATVVLFHFGNAAMLPLAGQMIAVEAPHKGVQWLGACVIAAQLVMIVVAAAVGRAIKAGVGRKKLFLIALVVLPVRGVLFALASSPYAVIAIQLLDGVSAGIFGVVITVMLSDMMRGTGRFNLAQGTVSLVVGIGAALSNLTGGLLVDRFGFAAAFLALSIVAVAAIFVFAVFMPERSSAEEATQVAHSGA</sequence>
<proteinExistence type="predicted"/>
<dbReference type="GO" id="GO:0022857">
    <property type="term" value="F:transmembrane transporter activity"/>
    <property type="evidence" value="ECO:0007669"/>
    <property type="project" value="InterPro"/>
</dbReference>
<evidence type="ECO:0000256" key="3">
    <source>
        <dbReference type="ARBA" id="ARBA00023136"/>
    </source>
</evidence>
<gene>
    <name evidence="7" type="ORF">NKG59_14685</name>
</gene>
<dbReference type="EMBL" id="JAMYWC010000004">
    <property type="protein sequence ID" value="MCP1173606.1"/>
    <property type="molecule type" value="Genomic_DNA"/>
</dbReference>
<dbReference type="InterPro" id="IPR020846">
    <property type="entry name" value="MFS_dom"/>
</dbReference>
<feature type="transmembrane region" description="Helical" evidence="5">
    <location>
        <begin position="272"/>
        <end position="294"/>
    </location>
</feature>
<reference evidence="8" key="1">
    <citation type="journal article" date="2023" name="Front. Microbiol.">
        <title>Ralstonia chuxiongensis sp. nov., Ralstonia mojiangensis sp. nov., and Ralstonia soli sp. nov., isolated from tobacco fields, are three novel species in the family Burkholderiaceae.</title>
        <authorList>
            <person name="Lu C.H."/>
            <person name="Zhang Y.Y."/>
            <person name="Jiang N."/>
            <person name="Chen W."/>
            <person name="Shao X."/>
            <person name="Zhao Z.M."/>
            <person name="Lu W.L."/>
            <person name="Hu X."/>
            <person name="Xi Y.X."/>
            <person name="Zou S.Y."/>
            <person name="Wei Q.J."/>
            <person name="Lin Z.L."/>
            <person name="Gong L."/>
            <person name="Gai X.T."/>
            <person name="Zhang L.Q."/>
            <person name="Li J.Y."/>
            <person name="Jin Y."/>
            <person name="Xia Z.Y."/>
        </authorList>
    </citation>
    <scope>NUCLEOTIDE SEQUENCE [LARGE SCALE GENOMIC DNA]</scope>
    <source>
        <strain evidence="8">21YRMH01-3</strain>
    </source>
</reference>
<name>A0AA41WRD3_9RALS</name>
<dbReference type="InterPro" id="IPR036259">
    <property type="entry name" value="MFS_trans_sf"/>
</dbReference>
<feature type="transmembrane region" description="Helical" evidence="5">
    <location>
        <begin position="123"/>
        <end position="146"/>
    </location>
</feature>
<comment type="caution">
    <text evidence="7">The sequence shown here is derived from an EMBL/GenBank/DDBJ whole genome shotgun (WGS) entry which is preliminary data.</text>
</comment>
<feature type="transmembrane region" description="Helical" evidence="5">
    <location>
        <begin position="331"/>
        <end position="352"/>
    </location>
</feature>
<organism evidence="7 8">
    <name type="scientific">Ralstonia chuxiongensis</name>
    <dbReference type="NCBI Taxonomy" id="2957504"/>
    <lineage>
        <taxon>Bacteria</taxon>
        <taxon>Pseudomonadati</taxon>
        <taxon>Pseudomonadota</taxon>
        <taxon>Betaproteobacteria</taxon>
        <taxon>Burkholderiales</taxon>
        <taxon>Burkholderiaceae</taxon>
        <taxon>Ralstonia</taxon>
    </lineage>
</organism>
<feature type="transmembrane region" description="Helical" evidence="5">
    <location>
        <begin position="158"/>
        <end position="176"/>
    </location>
</feature>
<feature type="transmembrane region" description="Helical" evidence="5">
    <location>
        <begin position="238"/>
        <end position="260"/>
    </location>
</feature>
<dbReference type="Proteomes" id="UP001162793">
    <property type="component" value="Unassembled WGS sequence"/>
</dbReference>
<keyword evidence="1 5" id="KW-0812">Transmembrane</keyword>
<dbReference type="PANTHER" id="PTHR23539">
    <property type="entry name" value="MFS TRANSPORTER"/>
    <property type="match status" value="1"/>
</dbReference>
<dbReference type="Gene3D" id="1.20.1250.20">
    <property type="entry name" value="MFS general substrate transporter like domains"/>
    <property type="match status" value="2"/>
</dbReference>
<dbReference type="PROSITE" id="PS50850">
    <property type="entry name" value="MFS"/>
    <property type="match status" value="1"/>
</dbReference>
<evidence type="ECO:0000256" key="2">
    <source>
        <dbReference type="ARBA" id="ARBA00022989"/>
    </source>
</evidence>
<evidence type="ECO:0000259" key="6">
    <source>
        <dbReference type="PROSITE" id="PS50850"/>
    </source>
</evidence>
<feature type="region of interest" description="Disordered" evidence="4">
    <location>
        <begin position="1"/>
        <end position="24"/>
    </location>
</feature>
<dbReference type="Pfam" id="PF07690">
    <property type="entry name" value="MFS_1"/>
    <property type="match status" value="1"/>
</dbReference>
<evidence type="ECO:0000313" key="8">
    <source>
        <dbReference type="Proteomes" id="UP001162793"/>
    </source>
</evidence>
<keyword evidence="8" id="KW-1185">Reference proteome</keyword>
<feature type="transmembrane region" description="Helical" evidence="5">
    <location>
        <begin position="93"/>
        <end position="111"/>
    </location>
</feature>
<accession>A0AA41WRD3</accession>
<feature type="transmembrane region" description="Helical" evidence="5">
    <location>
        <begin position="364"/>
        <end position="387"/>
    </location>
</feature>
<evidence type="ECO:0000256" key="5">
    <source>
        <dbReference type="SAM" id="Phobius"/>
    </source>
</evidence>
<feature type="transmembrane region" description="Helical" evidence="5">
    <location>
        <begin position="306"/>
        <end position="325"/>
    </location>
</feature>
<feature type="transmembrane region" description="Helical" evidence="5">
    <location>
        <begin position="182"/>
        <end position="201"/>
    </location>
</feature>
<keyword evidence="2 5" id="KW-1133">Transmembrane helix</keyword>
<dbReference type="AlphaFoldDB" id="A0AA41WRD3"/>
<dbReference type="RefSeq" id="WP_253538088.1">
    <property type="nucleotide sequence ID" value="NZ_JAMYWC010000004.1"/>
</dbReference>
<feature type="domain" description="Major facilitator superfamily (MFS) profile" evidence="6">
    <location>
        <begin position="237"/>
        <end position="432"/>
    </location>
</feature>
<dbReference type="PANTHER" id="PTHR23539:SF1">
    <property type="entry name" value="MAJOR FACILITATOR SUPERFAMILY (MFS) PROFILE DOMAIN-CONTAINING PROTEIN"/>
    <property type="match status" value="1"/>
</dbReference>
<protein>
    <submittedName>
        <fullName evidence="7">MFS transporter</fullName>
    </submittedName>
</protein>
<evidence type="ECO:0000256" key="1">
    <source>
        <dbReference type="ARBA" id="ARBA00022692"/>
    </source>
</evidence>
<evidence type="ECO:0000256" key="4">
    <source>
        <dbReference type="SAM" id="MobiDB-lite"/>
    </source>
</evidence>
<feature type="transmembrane region" description="Helical" evidence="5">
    <location>
        <begin position="393"/>
        <end position="414"/>
    </location>
</feature>
<evidence type="ECO:0000313" key="7">
    <source>
        <dbReference type="EMBL" id="MCP1173606.1"/>
    </source>
</evidence>